<dbReference type="SFLD" id="SFLDS00003">
    <property type="entry name" value="Haloacid_Dehalogenase"/>
    <property type="match status" value="1"/>
</dbReference>
<dbReference type="PRINTS" id="PR00121">
    <property type="entry name" value="NAKATPASE"/>
</dbReference>
<dbReference type="Gene3D" id="2.70.150.10">
    <property type="entry name" value="Calcium-transporting ATPase, cytoplasmic transduction domain A"/>
    <property type="match status" value="1"/>
</dbReference>
<evidence type="ECO:0000256" key="7">
    <source>
        <dbReference type="ARBA" id="ARBA00022989"/>
    </source>
</evidence>
<keyword evidence="7 9" id="KW-1133">Transmembrane helix</keyword>
<keyword evidence="2" id="KW-1003">Cell membrane</keyword>
<name>A0A5K1JUJ3_9APHY</name>
<accession>A0A5K1JUJ3</accession>
<feature type="transmembrane region" description="Helical" evidence="9">
    <location>
        <begin position="36"/>
        <end position="60"/>
    </location>
</feature>
<dbReference type="SFLD" id="SFLDG00002">
    <property type="entry name" value="C1.7:_P-type_atpase_like"/>
    <property type="match status" value="1"/>
</dbReference>
<dbReference type="GO" id="GO:0005886">
    <property type="term" value="C:plasma membrane"/>
    <property type="evidence" value="ECO:0007669"/>
    <property type="project" value="UniProtKB-SubCell"/>
</dbReference>
<feature type="domain" description="Cation-transporting P-type ATPase N-terminal" evidence="11">
    <location>
        <begin position="149"/>
        <end position="222"/>
    </location>
</feature>
<dbReference type="InterPro" id="IPR018303">
    <property type="entry name" value="ATPase_P-typ_P_site"/>
</dbReference>
<evidence type="ECO:0000256" key="5">
    <source>
        <dbReference type="ARBA" id="ARBA00022840"/>
    </source>
</evidence>
<feature type="transmembrane region" description="Helical" evidence="9">
    <location>
        <begin position="416"/>
        <end position="439"/>
    </location>
</feature>
<keyword evidence="10" id="KW-0732">Signal</keyword>
<feature type="signal peptide" evidence="10">
    <location>
        <begin position="1"/>
        <end position="20"/>
    </location>
</feature>
<dbReference type="InterPro" id="IPR044492">
    <property type="entry name" value="P_typ_ATPase_HD_dom"/>
</dbReference>
<evidence type="ECO:0000256" key="4">
    <source>
        <dbReference type="ARBA" id="ARBA00022741"/>
    </source>
</evidence>
<dbReference type="Gene3D" id="3.40.50.1000">
    <property type="entry name" value="HAD superfamily/HAD-like"/>
    <property type="match status" value="1"/>
</dbReference>
<feature type="transmembrane region" description="Helical" evidence="9">
    <location>
        <begin position="1048"/>
        <end position="1068"/>
    </location>
</feature>
<dbReference type="GO" id="GO:1902600">
    <property type="term" value="P:proton transmembrane transport"/>
    <property type="evidence" value="ECO:0007669"/>
    <property type="project" value="TreeGrafter"/>
</dbReference>
<keyword evidence="3 9" id="KW-0812">Transmembrane</keyword>
<dbReference type="InterPro" id="IPR050510">
    <property type="entry name" value="Cation_transp_ATPase_P-type"/>
</dbReference>
<evidence type="ECO:0000256" key="6">
    <source>
        <dbReference type="ARBA" id="ARBA00022967"/>
    </source>
</evidence>
<dbReference type="SFLD" id="SFLDF00027">
    <property type="entry name" value="p-type_atpase"/>
    <property type="match status" value="1"/>
</dbReference>
<dbReference type="Pfam" id="PF00122">
    <property type="entry name" value="E1-E2_ATPase"/>
    <property type="match status" value="1"/>
</dbReference>
<dbReference type="Gene3D" id="3.40.1110.10">
    <property type="entry name" value="Calcium-transporting ATPase, cytoplasmic domain N"/>
    <property type="match status" value="1"/>
</dbReference>
<dbReference type="InterPro" id="IPR059000">
    <property type="entry name" value="ATPase_P-type_domA"/>
</dbReference>
<dbReference type="GO" id="GO:0005391">
    <property type="term" value="F:P-type sodium:potassium-exchanging transporter activity"/>
    <property type="evidence" value="ECO:0007669"/>
    <property type="project" value="TreeGrafter"/>
</dbReference>
<evidence type="ECO:0000259" key="11">
    <source>
        <dbReference type="SMART" id="SM00831"/>
    </source>
</evidence>
<dbReference type="Pfam" id="PF13246">
    <property type="entry name" value="Cation_ATPase"/>
    <property type="match status" value="1"/>
</dbReference>
<evidence type="ECO:0000256" key="8">
    <source>
        <dbReference type="ARBA" id="ARBA00023136"/>
    </source>
</evidence>
<keyword evidence="6" id="KW-1278">Translocase</keyword>
<proteinExistence type="predicted"/>
<dbReference type="Pfam" id="PF08282">
    <property type="entry name" value="Hydrolase_3"/>
    <property type="match status" value="1"/>
</dbReference>
<dbReference type="GO" id="GO:0005524">
    <property type="term" value="F:ATP binding"/>
    <property type="evidence" value="ECO:0007669"/>
    <property type="project" value="UniProtKB-KW"/>
</dbReference>
<protein>
    <submittedName>
        <fullName evidence="12">Fructose transporter 1</fullName>
    </submittedName>
</protein>
<dbReference type="AlphaFoldDB" id="A0A5K1JUJ3"/>
<feature type="transmembrane region" description="Helical" evidence="9">
    <location>
        <begin position="1118"/>
        <end position="1136"/>
    </location>
</feature>
<dbReference type="SMART" id="SM00831">
    <property type="entry name" value="Cation_ATPase_N"/>
    <property type="match status" value="1"/>
</dbReference>
<dbReference type="FunFam" id="3.40.50.1000:FF:000001">
    <property type="entry name" value="Phospholipid-transporting ATPase IC"/>
    <property type="match status" value="1"/>
</dbReference>
<dbReference type="PROSITE" id="PS00154">
    <property type="entry name" value="ATPASE_E1_E2"/>
    <property type="match status" value="1"/>
</dbReference>
<dbReference type="PANTHER" id="PTHR43294">
    <property type="entry name" value="SODIUM/POTASSIUM-TRANSPORTING ATPASE SUBUNIT ALPHA"/>
    <property type="match status" value="1"/>
</dbReference>
<dbReference type="EMBL" id="LR724786">
    <property type="protein sequence ID" value="VWO95402.1"/>
    <property type="molecule type" value="Genomic_DNA"/>
</dbReference>
<dbReference type="InterPro" id="IPR023299">
    <property type="entry name" value="ATPase_P-typ_cyto_dom_N"/>
</dbReference>
<feature type="transmembrane region" description="Helical" evidence="9">
    <location>
        <begin position="1088"/>
        <end position="1106"/>
    </location>
</feature>
<gene>
    <name evidence="12" type="primary">Q5XTQ5</name>
</gene>
<dbReference type="InterPro" id="IPR001757">
    <property type="entry name" value="P_typ_ATPase"/>
</dbReference>
<comment type="subcellular location">
    <subcellularLocation>
        <location evidence="1">Cell membrane</location>
        <topology evidence="1">Multi-pass membrane protein</topology>
    </subcellularLocation>
</comment>
<keyword evidence="4" id="KW-0547">Nucleotide-binding</keyword>
<feature type="chain" id="PRO_5023876439" evidence="10">
    <location>
        <begin position="21"/>
        <end position="1157"/>
    </location>
</feature>
<dbReference type="InterPro" id="IPR006068">
    <property type="entry name" value="ATPase_P-typ_cation-transptr_C"/>
</dbReference>
<dbReference type="GO" id="GO:0036376">
    <property type="term" value="P:sodium ion export across plasma membrane"/>
    <property type="evidence" value="ECO:0007669"/>
    <property type="project" value="TreeGrafter"/>
</dbReference>
<dbReference type="InterPro" id="IPR004014">
    <property type="entry name" value="ATPase_P-typ_cation-transptr_N"/>
</dbReference>
<dbReference type="GO" id="GO:0006883">
    <property type="term" value="P:intracellular sodium ion homeostasis"/>
    <property type="evidence" value="ECO:0007669"/>
    <property type="project" value="TreeGrafter"/>
</dbReference>
<dbReference type="GO" id="GO:0030007">
    <property type="term" value="P:intracellular potassium ion homeostasis"/>
    <property type="evidence" value="ECO:0007669"/>
    <property type="project" value="TreeGrafter"/>
</dbReference>
<feature type="transmembrane region" description="Helical" evidence="9">
    <location>
        <begin position="239"/>
        <end position="258"/>
    </location>
</feature>
<dbReference type="PRINTS" id="PR00119">
    <property type="entry name" value="CATATPASE"/>
</dbReference>
<dbReference type="InterPro" id="IPR008250">
    <property type="entry name" value="ATPase_P-typ_transduc_dom_A_sf"/>
</dbReference>
<sequence length="1157" mass="125933">MVVPTMAFGWIVVAVRKVLSSPSPPAVIGALFPPPLNFVSALAIVACLSSADTVISAAIVTASSRRTFSAGFTIDWDWDGLTAACCTSLARTAFIAASEARHTPFDRPQLRFTGTTRERVASQAVAGGHQAPSCASAPLSIIRYLISLDWHTISADEALQRLRVSPQTGLDNAQVQRRQQESGRNVITQPRRNVLRKLLEWVLGGFGSLLLVASILCFVSCTRSNRKPLGEPHPQISNLALGVVLLVVLFLQGAFNAWQDFSTSKVMSSIKDMLPSDVVILRDGNKVKLPAAELVNGDLVYIGLGEKVPADLRLIQVSLDFRFDRSIITGESEPIAGRVDPTSQNFLEVKPRLQYLHTMNTDRAPQTKNIALQGTHCVGGSGVGLVIQTGDNTVFGRIAKLSSMESSGMTTLQREVLFLVMLIASLATAIAVLLVVLWATWLRHSYPSYINVSGLLIDIVSVMVAFLPDGLPLAVTLSIAKIAHTLSQHKVLCKSLVIVETLGAVNVLCSDKTGTLTQNKMHVVNVAVNDVDYESETFGKILADATPEAAANLSQVVAVGGLCNSAIIGGGKEGGSGRSIMGNETDVAVLRFSEAVMSVDSLRDDWIEIFRVNFNSKNKYMLKLFKCADTNAPAPVAAWDNFAPSDSLLVVKGAPDVLLPRCKFALDPQGGKPIPLSDSAMERITRVQENWARDGQRVLLLARRVVREDEIPKSADPLSEEFGELVETLRNDLIIVGMVGLIDPLKPSIPHVVKTCRRAGIRFFIVTGDHPTTSVAIAARAGIVTNAERIHRCADLSTAVADSDRATLDAETPQGIVITGPELDELDAAQVERLCGYEEIVFARTTPEQKLRIVNEFKRRACVVAMTGDGVNDAPSLKAADCGIAMGDGSDVAREAADMVLLDDFSAIIVGLKYGRLVFDNLKKTVLYLIPAGSFSELVPILSNVLIGVPQLLSNIQMILICVATDVLPALSLCLEPPEMDLLERPPRNVKTEHLVNWRLMLHAYGFLGILESLCAMSMSFWYLQRNGVPFSNLILGFGNWPGLTDELLFRAQSVNFFTLILMQWGNLFATRGRKLSIVQHRPTSNPWVFAGAGAALSIGIFFHYVPWFHGIFQTRPVPVEFFFIPLTFALGLLLLDEVRKLVVRRYPKSLLARIAW</sequence>
<dbReference type="GO" id="GO:1990573">
    <property type="term" value="P:potassium ion import across plasma membrane"/>
    <property type="evidence" value="ECO:0007669"/>
    <property type="project" value="TreeGrafter"/>
</dbReference>
<dbReference type="FunFam" id="3.40.50.1000:FF:000083">
    <property type="entry name" value="Sodium/potassium-transporting ATPase subunit alpha"/>
    <property type="match status" value="1"/>
</dbReference>
<dbReference type="SUPFAM" id="SSF81665">
    <property type="entry name" value="Calcium ATPase, transmembrane domain M"/>
    <property type="match status" value="1"/>
</dbReference>
<keyword evidence="8 9" id="KW-0472">Membrane</keyword>
<evidence type="ECO:0000256" key="1">
    <source>
        <dbReference type="ARBA" id="ARBA00004651"/>
    </source>
</evidence>
<dbReference type="Pfam" id="PF00690">
    <property type="entry name" value="Cation_ATPase_N"/>
    <property type="match status" value="1"/>
</dbReference>
<feature type="transmembrane region" description="Helical" evidence="9">
    <location>
        <begin position="459"/>
        <end position="480"/>
    </location>
</feature>
<dbReference type="InterPro" id="IPR023214">
    <property type="entry name" value="HAD_sf"/>
</dbReference>
<dbReference type="SUPFAM" id="SSF56784">
    <property type="entry name" value="HAD-like"/>
    <property type="match status" value="1"/>
</dbReference>
<dbReference type="Gene3D" id="1.20.1110.10">
    <property type="entry name" value="Calcium-transporting ATPase, transmembrane domain"/>
    <property type="match status" value="1"/>
</dbReference>
<dbReference type="InterPro" id="IPR036412">
    <property type="entry name" value="HAD-like_sf"/>
</dbReference>
<dbReference type="GO" id="GO:0016887">
    <property type="term" value="F:ATP hydrolysis activity"/>
    <property type="evidence" value="ECO:0007669"/>
    <property type="project" value="InterPro"/>
</dbReference>
<dbReference type="Pfam" id="PF00689">
    <property type="entry name" value="Cation_ATPase_C"/>
    <property type="match status" value="1"/>
</dbReference>
<feature type="transmembrane region" description="Helical" evidence="9">
    <location>
        <begin position="996"/>
        <end position="1024"/>
    </location>
</feature>
<dbReference type="PANTHER" id="PTHR43294:SF21">
    <property type="entry name" value="CATION TRANSPORTING ATPASE"/>
    <property type="match status" value="1"/>
</dbReference>
<dbReference type="SUPFAM" id="SSF81653">
    <property type="entry name" value="Calcium ATPase, transduction domain A"/>
    <property type="match status" value="1"/>
</dbReference>
<reference evidence="12" key="1">
    <citation type="submission" date="2019-10" db="EMBL/GenBank/DDBJ databases">
        <authorList>
            <person name="Nor Muhammad N."/>
        </authorList>
    </citation>
    <scope>NUCLEOTIDE SEQUENCE</scope>
</reference>
<evidence type="ECO:0000256" key="2">
    <source>
        <dbReference type="ARBA" id="ARBA00022475"/>
    </source>
</evidence>
<dbReference type="NCBIfam" id="TIGR01494">
    <property type="entry name" value="ATPase_P-type"/>
    <property type="match status" value="2"/>
</dbReference>
<dbReference type="SUPFAM" id="SSF81660">
    <property type="entry name" value="Metal cation-transporting ATPase, ATP-binding domain N"/>
    <property type="match status" value="1"/>
</dbReference>
<dbReference type="InterPro" id="IPR023298">
    <property type="entry name" value="ATPase_P-typ_TM_dom_sf"/>
</dbReference>
<organism evidence="12">
    <name type="scientific">Ganoderma boninense</name>
    <dbReference type="NCBI Taxonomy" id="34458"/>
    <lineage>
        <taxon>Eukaryota</taxon>
        <taxon>Fungi</taxon>
        <taxon>Dikarya</taxon>
        <taxon>Basidiomycota</taxon>
        <taxon>Agaricomycotina</taxon>
        <taxon>Agaricomycetes</taxon>
        <taxon>Polyporales</taxon>
        <taxon>Polyporaceae</taxon>
        <taxon>Ganoderma</taxon>
    </lineage>
</organism>
<evidence type="ECO:0000256" key="3">
    <source>
        <dbReference type="ARBA" id="ARBA00022692"/>
    </source>
</evidence>
<evidence type="ECO:0000256" key="9">
    <source>
        <dbReference type="SAM" id="Phobius"/>
    </source>
</evidence>
<evidence type="ECO:0000256" key="10">
    <source>
        <dbReference type="SAM" id="SignalP"/>
    </source>
</evidence>
<keyword evidence="5" id="KW-0067">ATP-binding</keyword>
<evidence type="ECO:0000313" key="12">
    <source>
        <dbReference type="EMBL" id="VWO95402.1"/>
    </source>
</evidence>
<feature type="transmembrane region" description="Helical" evidence="9">
    <location>
        <begin position="198"/>
        <end position="219"/>
    </location>
</feature>